<proteinExistence type="predicted"/>
<dbReference type="InterPro" id="IPR029044">
    <property type="entry name" value="Nucleotide-diphossugar_trans"/>
</dbReference>
<dbReference type="PANTHER" id="PTHR43179">
    <property type="entry name" value="RHAMNOSYLTRANSFERASE WBBL"/>
    <property type="match status" value="1"/>
</dbReference>
<accession>A0ABZ3D8S5</accession>
<dbReference type="Proteomes" id="UP001449795">
    <property type="component" value="Chromosome"/>
</dbReference>
<reference evidence="2 3" key="1">
    <citation type="submission" date="2024-04" db="EMBL/GenBank/DDBJ databases">
        <title>Complete genome sequence of Nguyenibacter vanlangesis HBCM-1154, a strain capable of nitrogen fixation, IAA production, and phosphorus solubilization isolated from sugarcane soil.</title>
        <authorList>
            <person name="MY HANH P."/>
        </authorList>
    </citation>
    <scope>NUCLEOTIDE SEQUENCE [LARGE SCALE GENOMIC DNA]</scope>
    <source>
        <strain evidence="2 3">HBCM 1154</strain>
    </source>
</reference>
<organism evidence="2 3">
    <name type="scientific">Nguyenibacter vanlangensis</name>
    <dbReference type="NCBI Taxonomy" id="1216886"/>
    <lineage>
        <taxon>Bacteria</taxon>
        <taxon>Pseudomonadati</taxon>
        <taxon>Pseudomonadota</taxon>
        <taxon>Alphaproteobacteria</taxon>
        <taxon>Acetobacterales</taxon>
        <taxon>Acetobacteraceae</taxon>
        <taxon>Nguyenibacter</taxon>
    </lineage>
</organism>
<gene>
    <name evidence="2" type="ORF">AAC691_06295</name>
</gene>
<feature type="domain" description="Glycosyltransferase 2-like" evidence="1">
    <location>
        <begin position="192"/>
        <end position="261"/>
    </location>
</feature>
<dbReference type="PANTHER" id="PTHR43179:SF7">
    <property type="entry name" value="RHAMNOSYLTRANSFERASE WBBL"/>
    <property type="match status" value="1"/>
</dbReference>
<evidence type="ECO:0000313" key="3">
    <source>
        <dbReference type="Proteomes" id="UP001449795"/>
    </source>
</evidence>
<dbReference type="Pfam" id="PF00535">
    <property type="entry name" value="Glycos_transf_2"/>
    <property type="match status" value="2"/>
</dbReference>
<evidence type="ECO:0000259" key="1">
    <source>
        <dbReference type="Pfam" id="PF00535"/>
    </source>
</evidence>
<dbReference type="EMBL" id="CP152276">
    <property type="protein sequence ID" value="XAE44038.1"/>
    <property type="molecule type" value="Genomic_DNA"/>
</dbReference>
<evidence type="ECO:0000313" key="2">
    <source>
        <dbReference type="EMBL" id="XAE44038.1"/>
    </source>
</evidence>
<dbReference type="CDD" id="cd04186">
    <property type="entry name" value="GT_2_like_c"/>
    <property type="match status" value="1"/>
</dbReference>
<sequence>MVRILRAGGDMLGAKPTARTERIAVSLRHRLLQRARHLAERIPASLPAPGRALARHGLRLAYWIATPRLTGARLAAMRRRLDEVLADRAVRRIAPLRHLARHPASCHPAQGGHYVLQAAPAGYVYVPRARPPDFAERLAALAGISFSVVAPAGWGAPEATAGMIASVTAQWFPHWTLILAGPAETMPPTAHPQITTLHVPAGGRIAAINAAIRRAEGDFVVLLDPDQELTPDCLYAFATRIAAGDAEFLYADEDRIDPDGGYTQPFFKPDWSPDTLLSLPYTGRVSCIRRSLLHRTGPLREEHEGAEHWDLALRVTEQTRHIGHVSQILFHDRHPPDRPPCRNAGRKTRQDAFRRRGLAAMIEPIAQAPCHDRVRYAVRGTPLISIVIPTRDNGPVLARCIASLARASWRHVEIVILDNGSADPETLNILSGLDERTDIRVIRHDAPFNFSELNNIGARQARGDILLFLNDDTELHTADALDRMAGYAQLPHIGAVGAKLLYPALMQVQHVGVVNLDDGPGHAFLRHAADDPGYVLRNIADYNWSAVTGACLMIERPKFDAVQGFDEDFPVAYNDIDLCFRLLEQGLYNVSCPAAIYLHHESLSRGQDAASAERRARLDRERHRLYRRHPGFLMHDPWYNPNLRQHGAPFAIVA</sequence>
<protein>
    <submittedName>
        <fullName evidence="2">Glycosyltransferase family 2 protein</fullName>
    </submittedName>
</protein>
<name>A0ABZ3D8S5_9PROT</name>
<dbReference type="SUPFAM" id="SSF53448">
    <property type="entry name" value="Nucleotide-diphospho-sugar transferases"/>
    <property type="match status" value="2"/>
</dbReference>
<dbReference type="Gene3D" id="3.90.550.10">
    <property type="entry name" value="Spore Coat Polysaccharide Biosynthesis Protein SpsA, Chain A"/>
    <property type="match status" value="2"/>
</dbReference>
<keyword evidence="3" id="KW-1185">Reference proteome</keyword>
<dbReference type="InterPro" id="IPR001173">
    <property type="entry name" value="Glyco_trans_2-like"/>
</dbReference>
<dbReference type="RefSeq" id="WP_342629359.1">
    <property type="nucleotide sequence ID" value="NZ_CP152276.1"/>
</dbReference>
<feature type="domain" description="Glycosyltransferase 2-like" evidence="1">
    <location>
        <begin position="385"/>
        <end position="497"/>
    </location>
</feature>